<evidence type="ECO:0000313" key="1">
    <source>
        <dbReference type="EMBL" id="KAL0119686.1"/>
    </source>
</evidence>
<organism evidence="1 2">
    <name type="scientific">Cardiocondyla obscurior</name>
    <dbReference type="NCBI Taxonomy" id="286306"/>
    <lineage>
        <taxon>Eukaryota</taxon>
        <taxon>Metazoa</taxon>
        <taxon>Ecdysozoa</taxon>
        <taxon>Arthropoda</taxon>
        <taxon>Hexapoda</taxon>
        <taxon>Insecta</taxon>
        <taxon>Pterygota</taxon>
        <taxon>Neoptera</taxon>
        <taxon>Endopterygota</taxon>
        <taxon>Hymenoptera</taxon>
        <taxon>Apocrita</taxon>
        <taxon>Aculeata</taxon>
        <taxon>Formicoidea</taxon>
        <taxon>Formicidae</taxon>
        <taxon>Myrmicinae</taxon>
        <taxon>Cardiocondyla</taxon>
    </lineage>
</organism>
<sequence>MYNLQLNRTVLLVSILSRPSPIEKSLSKSERLRQVHEERSLPRDTVKYTRSHQPTMHVRAGEHETRIAAFAAIPPISGGIYRLLRLVRPRTRSHSTFDGAHSWRDGGKRAPYVEEQDSPIMPRQPIYFVPMNFVPRIESGASNSFRRESLTTVQKGEPSSLSLPAGVLFQSQLTF</sequence>
<reference evidence="1 2" key="1">
    <citation type="submission" date="2023-03" db="EMBL/GenBank/DDBJ databases">
        <title>High recombination rates correlate with genetic variation in Cardiocondyla obscurior ants.</title>
        <authorList>
            <person name="Errbii M."/>
        </authorList>
    </citation>
    <scope>NUCLEOTIDE SEQUENCE [LARGE SCALE GENOMIC DNA]</scope>
    <source>
        <strain evidence="1">Alpha-2009</strain>
        <tissue evidence="1">Whole body</tissue>
    </source>
</reference>
<accession>A0AAW2G0Z0</accession>
<gene>
    <name evidence="1" type="ORF">PUN28_007848</name>
</gene>
<name>A0AAW2G0Z0_9HYME</name>
<keyword evidence="2" id="KW-1185">Reference proteome</keyword>
<proteinExistence type="predicted"/>
<protein>
    <submittedName>
        <fullName evidence="1">Uncharacterized protein</fullName>
    </submittedName>
</protein>
<dbReference type="EMBL" id="JADYXP020000007">
    <property type="protein sequence ID" value="KAL0119686.1"/>
    <property type="molecule type" value="Genomic_DNA"/>
</dbReference>
<dbReference type="AlphaFoldDB" id="A0AAW2G0Z0"/>
<comment type="caution">
    <text evidence="1">The sequence shown here is derived from an EMBL/GenBank/DDBJ whole genome shotgun (WGS) entry which is preliminary data.</text>
</comment>
<evidence type="ECO:0000313" key="2">
    <source>
        <dbReference type="Proteomes" id="UP001430953"/>
    </source>
</evidence>
<dbReference type="Proteomes" id="UP001430953">
    <property type="component" value="Unassembled WGS sequence"/>
</dbReference>